<dbReference type="Gene3D" id="2.40.160.20">
    <property type="match status" value="1"/>
</dbReference>
<reference evidence="4" key="1">
    <citation type="submission" date="2016-10" db="EMBL/GenBank/DDBJ databases">
        <title>The High Quality Genome of Vibrio alginolyticus K01M1.</title>
        <authorList>
            <person name="Wendling C."/>
            <person name="Chibani C.M."/>
            <person name="Hertel R."/>
            <person name="Sproer C."/>
            <person name="Bunk B."/>
            <person name="Overmann J."/>
            <person name="Roth O."/>
            <person name="Liesegang H."/>
        </authorList>
    </citation>
    <scope>NUCLEOTIDE SEQUENCE</scope>
    <source>
        <strain evidence="4">K05K4</strain>
        <plasmid evidence="4">pL289</plasmid>
    </source>
</reference>
<name>A0A1W6V9I4_VIBAL</name>
<organism evidence="4">
    <name type="scientific">Vibrio alginolyticus</name>
    <dbReference type="NCBI Taxonomy" id="663"/>
    <lineage>
        <taxon>Bacteria</taxon>
        <taxon>Pseudomonadati</taxon>
        <taxon>Pseudomonadota</taxon>
        <taxon>Gammaproteobacteria</taxon>
        <taxon>Vibrionales</taxon>
        <taxon>Vibrionaceae</taxon>
        <taxon>Vibrio</taxon>
    </lineage>
</organism>
<geneLocation type="plasmid" evidence="4">
    <name>pL289</name>
</geneLocation>
<feature type="domain" description="Outer membrane protein beta-barrel" evidence="3">
    <location>
        <begin position="12"/>
        <end position="182"/>
    </location>
</feature>
<accession>A0A1W6V9I4</accession>
<dbReference type="SUPFAM" id="SSF56925">
    <property type="entry name" value="OMPA-like"/>
    <property type="match status" value="1"/>
</dbReference>
<feature type="signal peptide" evidence="2">
    <location>
        <begin position="1"/>
        <end position="21"/>
    </location>
</feature>
<dbReference type="AlphaFoldDB" id="A0A1W6V9I4"/>
<dbReference type="RefSeq" id="WP_157664658.1">
    <property type="nucleotide sequence ID" value="NZ_CP017893.1"/>
</dbReference>
<dbReference type="InterPro" id="IPR011250">
    <property type="entry name" value="OMP/PagP_B-barrel"/>
</dbReference>
<dbReference type="EMBL" id="CP017904">
    <property type="protein sequence ID" value="ARP21814.1"/>
    <property type="molecule type" value="Genomic_DNA"/>
</dbReference>
<gene>
    <name evidence="4" type="ORF">K05K4_51120</name>
</gene>
<evidence type="ECO:0000259" key="3">
    <source>
        <dbReference type="Pfam" id="PF13505"/>
    </source>
</evidence>
<feature type="chain" id="PRO_5011905105" description="Outer membrane protein beta-barrel domain-containing protein" evidence="2">
    <location>
        <begin position="22"/>
        <end position="182"/>
    </location>
</feature>
<sequence>MQIKSNLFLVPFILVSSQTIAASNQYQGYHSTIGVRGSYVQTQFEGIKDKLGTYGIEVGMEFDTFEDTSIQFGFDAYFETGKYEPNRSIGSVNFDTFAFMPKVHKFFTDDFDLFIKAGVANWVHEPSTKTKLDGYDPIVGVGTRYHFQDTVYIGAEYSYLFADENNFEFDTSYFTLKVGYRF</sequence>
<evidence type="ECO:0000256" key="1">
    <source>
        <dbReference type="ARBA" id="ARBA00022729"/>
    </source>
</evidence>
<dbReference type="Pfam" id="PF13505">
    <property type="entry name" value="OMP_b-brl"/>
    <property type="match status" value="1"/>
</dbReference>
<keyword evidence="1 2" id="KW-0732">Signal</keyword>
<evidence type="ECO:0000256" key="2">
    <source>
        <dbReference type="SAM" id="SignalP"/>
    </source>
</evidence>
<evidence type="ECO:0000313" key="4">
    <source>
        <dbReference type="EMBL" id="ARP21814.1"/>
    </source>
</evidence>
<dbReference type="InterPro" id="IPR027385">
    <property type="entry name" value="Beta-barrel_OMP"/>
</dbReference>
<protein>
    <recommendedName>
        <fullName evidence="3">Outer membrane protein beta-barrel domain-containing protein</fullName>
    </recommendedName>
</protein>
<proteinExistence type="predicted"/>
<keyword evidence="4" id="KW-0614">Plasmid</keyword>